<proteinExistence type="predicted"/>
<feature type="compositionally biased region" description="Polar residues" evidence="1">
    <location>
        <begin position="231"/>
        <end position="248"/>
    </location>
</feature>
<dbReference type="EMBL" id="QJJY01000004">
    <property type="protein sequence ID" value="PXX37655.1"/>
    <property type="molecule type" value="Genomic_DNA"/>
</dbReference>
<dbReference type="AlphaFoldDB" id="A0A318IQI5"/>
<comment type="caution">
    <text evidence="2">The sequence shown here is derived from an EMBL/GenBank/DDBJ whole genome shotgun (WGS) entry which is preliminary data.</text>
</comment>
<protein>
    <submittedName>
        <fullName evidence="2">Uncharacterized protein</fullName>
    </submittedName>
</protein>
<feature type="region of interest" description="Disordered" evidence="1">
    <location>
        <begin position="229"/>
        <end position="248"/>
    </location>
</feature>
<accession>A0A318IQI5</accession>
<name>A0A318IQI5_BURPY</name>
<organism evidence="2 3">
    <name type="scientific">Burkholderia pyrrocinia</name>
    <name type="common">Pseudomonas pyrrocinia</name>
    <dbReference type="NCBI Taxonomy" id="60550"/>
    <lineage>
        <taxon>Bacteria</taxon>
        <taxon>Pseudomonadati</taxon>
        <taxon>Pseudomonadota</taxon>
        <taxon>Betaproteobacteria</taxon>
        <taxon>Burkholderiales</taxon>
        <taxon>Burkholderiaceae</taxon>
        <taxon>Burkholderia</taxon>
        <taxon>Burkholderia cepacia complex</taxon>
    </lineage>
</organism>
<sequence length="248" mass="27297">MSDAQYRSSVAEGRERVAHLMPVLRQPGTLWHRTDIAGLKSILADGAIRPNDGTLPSRYTTSEDIGHAGYRFGGVCLFDFHSPALDDVYWAAQHWHQFLSHCHPLTIVFEIARDRLEEAALILQPGKGWMPPLYHPPSGGAHYPRWIPHVEAWHRGPISLRNARRILAFRSGSRDKFDQVKIGAETCSEVDRLAAEWAASCEAKRAQALAEGGIDLVAALAKTRAGLVRPASSSVKHGTSPTLPDESS</sequence>
<evidence type="ECO:0000313" key="3">
    <source>
        <dbReference type="Proteomes" id="UP000247755"/>
    </source>
</evidence>
<evidence type="ECO:0000313" key="2">
    <source>
        <dbReference type="EMBL" id="PXX37655.1"/>
    </source>
</evidence>
<evidence type="ECO:0000256" key="1">
    <source>
        <dbReference type="SAM" id="MobiDB-lite"/>
    </source>
</evidence>
<dbReference type="Proteomes" id="UP000247755">
    <property type="component" value="Unassembled WGS sequence"/>
</dbReference>
<gene>
    <name evidence="2" type="ORF">NA66_1004303</name>
</gene>
<reference evidence="2 3" key="1">
    <citation type="submission" date="2018-05" db="EMBL/GenBank/DDBJ databases">
        <title>Comparative genomics of bacterial root endophytes of switchgrass collected from native prairies over two seasons.</title>
        <authorList>
            <person name="Tang Y."/>
        </authorList>
    </citation>
    <scope>NUCLEOTIDE SEQUENCE [LARGE SCALE GENOMIC DNA]</scope>
    <source>
        <strain evidence="2 3">NFIX32</strain>
    </source>
</reference>